<evidence type="ECO:0008006" key="4">
    <source>
        <dbReference type="Google" id="ProtNLM"/>
    </source>
</evidence>
<keyword evidence="2" id="KW-0378">Hydrolase</keyword>
<dbReference type="EMBL" id="LAZR01069598">
    <property type="protein sequence ID" value="KKK47401.1"/>
    <property type="molecule type" value="Genomic_DNA"/>
</dbReference>
<evidence type="ECO:0000256" key="1">
    <source>
        <dbReference type="ARBA" id="ARBA00022729"/>
    </source>
</evidence>
<dbReference type="PANTHER" id="PTHR43817:SF1">
    <property type="entry name" value="HYDROLASE, FAMILY 43, PUTATIVE (AFU_ORTHOLOGUE AFUA_3G01660)-RELATED"/>
    <property type="match status" value="1"/>
</dbReference>
<sequence>ASAIETLAGEGVQFLFLDHLPSSAPSYFEKEKEDQAVQEMMSRANSQDNVRLIKAPVKGESFGEWTEKVLNETGLETGVEINPVNEKLFLLKHLSGSSEIYFFSNQDELNGIACTAKFESKGKAAWCWDPHTGERYIYPVRKEGTMDIRLQPLESLLIVLEEEGGGQAEELIFPDELSGITIGDKWKLDFYPTLGEAFETSTEQLFEFGSHADTRIATFAGQVVYSTSFSTGQTDWAFLNLGIEQNITEATINGMELGVKWWGRHLYRIPEGVIEPGENHLEITYTTTLANYANSLSNNQAAKKWIKLDKPDPMGLKGNARLLKKSSMSKD</sequence>
<dbReference type="GO" id="GO:0016787">
    <property type="term" value="F:hydrolase activity"/>
    <property type="evidence" value="ECO:0007669"/>
    <property type="project" value="UniProtKB-KW"/>
</dbReference>
<evidence type="ECO:0000256" key="2">
    <source>
        <dbReference type="ARBA" id="ARBA00022801"/>
    </source>
</evidence>
<accession>A0A0F8YHB3</accession>
<reference evidence="3" key="1">
    <citation type="journal article" date="2015" name="Nature">
        <title>Complex archaea that bridge the gap between prokaryotes and eukaryotes.</title>
        <authorList>
            <person name="Spang A."/>
            <person name="Saw J.H."/>
            <person name="Jorgensen S.L."/>
            <person name="Zaremba-Niedzwiedzka K."/>
            <person name="Martijn J."/>
            <person name="Lind A.E."/>
            <person name="van Eijk R."/>
            <person name="Schleper C."/>
            <person name="Guy L."/>
            <person name="Ettema T.J."/>
        </authorList>
    </citation>
    <scope>NUCLEOTIDE SEQUENCE</scope>
</reference>
<dbReference type="AlphaFoldDB" id="A0A0F8YHB3"/>
<keyword evidence="1" id="KW-0732">Signal</keyword>
<gene>
    <name evidence="3" type="ORF">LCGC14_3155590</name>
</gene>
<name>A0A0F8YHB3_9ZZZZ</name>
<proteinExistence type="predicted"/>
<feature type="non-terminal residue" evidence="3">
    <location>
        <position position="1"/>
    </location>
</feature>
<protein>
    <recommendedName>
        <fullName evidence="4">Glycosyl hydrolases family 2 sugar binding domain-containing protein</fullName>
    </recommendedName>
</protein>
<comment type="caution">
    <text evidence="3">The sequence shown here is derived from an EMBL/GenBank/DDBJ whole genome shotgun (WGS) entry which is preliminary data.</text>
</comment>
<dbReference type="PANTHER" id="PTHR43817">
    <property type="entry name" value="GLYCOSYL HYDROLASE"/>
    <property type="match status" value="1"/>
</dbReference>
<evidence type="ECO:0000313" key="3">
    <source>
        <dbReference type="EMBL" id="KKK47401.1"/>
    </source>
</evidence>
<organism evidence="3">
    <name type="scientific">marine sediment metagenome</name>
    <dbReference type="NCBI Taxonomy" id="412755"/>
    <lineage>
        <taxon>unclassified sequences</taxon>
        <taxon>metagenomes</taxon>
        <taxon>ecological metagenomes</taxon>
    </lineage>
</organism>